<feature type="region of interest" description="Disordered" evidence="1">
    <location>
        <begin position="1"/>
        <end position="60"/>
    </location>
</feature>
<evidence type="ECO:0000256" key="1">
    <source>
        <dbReference type="SAM" id="MobiDB-lite"/>
    </source>
</evidence>
<evidence type="ECO:0000313" key="4">
    <source>
        <dbReference type="Proteomes" id="UP000055024"/>
    </source>
</evidence>
<keyword evidence="4" id="KW-1185">Reference proteome</keyword>
<dbReference type="AlphaFoldDB" id="A0A0V1HQ97"/>
<dbReference type="Proteomes" id="UP000055024">
    <property type="component" value="Unassembled WGS sequence"/>
</dbReference>
<reference evidence="3 4" key="1">
    <citation type="submission" date="2015-01" db="EMBL/GenBank/DDBJ databases">
        <title>Evolution of Trichinella species and genotypes.</title>
        <authorList>
            <person name="Korhonen P.K."/>
            <person name="Edoardo P."/>
            <person name="Giuseppe L.R."/>
            <person name="Gasser R.B."/>
        </authorList>
    </citation>
    <scope>NUCLEOTIDE SEQUENCE [LARGE SCALE GENOMIC DNA]</scope>
    <source>
        <strain evidence="3">ISS1029</strain>
    </source>
</reference>
<dbReference type="OrthoDB" id="5810550at2759"/>
<feature type="compositionally biased region" description="Acidic residues" evidence="1">
    <location>
        <begin position="16"/>
        <end position="31"/>
    </location>
</feature>
<dbReference type="Pfam" id="PF13843">
    <property type="entry name" value="DDE_Tnp_1_7"/>
    <property type="match status" value="1"/>
</dbReference>
<feature type="domain" description="PiggyBac transposable element-derived protein" evidence="2">
    <location>
        <begin position="110"/>
        <end position="451"/>
    </location>
</feature>
<dbReference type="STRING" id="268475.A0A0V1HQ97"/>
<dbReference type="PANTHER" id="PTHR46599">
    <property type="entry name" value="PIGGYBAC TRANSPOSABLE ELEMENT-DERIVED PROTEIN 4"/>
    <property type="match status" value="1"/>
</dbReference>
<evidence type="ECO:0000259" key="2">
    <source>
        <dbReference type="Pfam" id="PF13843"/>
    </source>
</evidence>
<evidence type="ECO:0000313" key="3">
    <source>
        <dbReference type="EMBL" id="KRZ12306.1"/>
    </source>
</evidence>
<dbReference type="PANTHER" id="PTHR46599:SF6">
    <property type="entry name" value="DUAL SPECIFICITY PHOSPHATASE 26"/>
    <property type="match status" value="1"/>
</dbReference>
<accession>A0A0V1HQ97</accession>
<dbReference type="EMBL" id="JYDP01000042">
    <property type="protein sequence ID" value="KRZ12306.1"/>
    <property type="molecule type" value="Genomic_DNA"/>
</dbReference>
<name>A0A0V1HQ97_9BILA</name>
<comment type="caution">
    <text evidence="3">The sequence shown here is derived from an EMBL/GenBank/DDBJ whole genome shotgun (WGS) entry which is preliminary data.</text>
</comment>
<gene>
    <name evidence="3" type="primary">PGBD4</name>
    <name evidence="3" type="ORF">T11_934</name>
</gene>
<dbReference type="InterPro" id="IPR029526">
    <property type="entry name" value="PGBD"/>
</dbReference>
<organism evidence="3 4">
    <name type="scientific">Trichinella zimbabwensis</name>
    <dbReference type="NCBI Taxonomy" id="268475"/>
    <lineage>
        <taxon>Eukaryota</taxon>
        <taxon>Metazoa</taxon>
        <taxon>Ecdysozoa</taxon>
        <taxon>Nematoda</taxon>
        <taxon>Enoplea</taxon>
        <taxon>Dorylaimia</taxon>
        <taxon>Trichinellida</taxon>
        <taxon>Trichinellidae</taxon>
        <taxon>Trichinella</taxon>
    </lineage>
</organism>
<protein>
    <submittedName>
        <fullName evidence="3">PiggyBac transposable element-derived protein 4</fullName>
    </submittedName>
</protein>
<sequence>MSLRPSTSERILPAEEFSDIEEDISETEDAPELSSDYQPPSGTDSSSDESSEGAFSPSTNALMSRNGLMQWYSSPMKKREGRLAEPNVIKLPPGPTRYAIARITDIRSSFALFISSRMEKIILQMTNLEGKRLYKDDWKEIDETELHAYISVLILAGVYKSHGEATNSLWNTENGRPIFPSVMSLDNFQRISRIIRFDDRETRSHRREKDPLAAIRDIWDDWVARLPMMCNPGAYVTADERLIPFKGRCPFRQYMPKKPAKYGIKVWTLCDAKTSYAWNMQIYTGKHASGIREKNQGMRVVLDFTAGLKGNNVTCDNFFTSHELAVQLLKKKLTILGTIKKNKPVLPQELLEVGGRAVHSSKFVFTEQCTAVSYIPKKHRMVLVLSTMHKDASLSTGDGCKPEMILDYNATKGGVDNMDKMLASYTCQRMTSGWPLVVFYNIIDVSANNGYLLWTHCSPEWNASKKYRRRLYLEELGKALITPQILRRKRIPRAFMSAHLVQKVQSEEQGTAGSTVQAASNRKRSRCELCDATDNKTSTRCVKCSKYICKAHTCIYCVHCADK</sequence>
<proteinExistence type="predicted"/>
<dbReference type="EMBL" id="JYDP01000042">
    <property type="protein sequence ID" value="KRZ12307.1"/>
    <property type="molecule type" value="Genomic_DNA"/>
</dbReference>